<reference evidence="3" key="3">
    <citation type="journal article" date="2017" name="ISME J.">
        <title>Discovery of anaerobic lithoheterotrophic haloarchaea, ubiquitous in hypersaline habitats.</title>
        <authorList>
            <person name="Sorokin D.Y."/>
            <person name="Messina E."/>
            <person name="Smedile F."/>
            <person name="Roman P."/>
            <person name="Damste J.S.S."/>
            <person name="Ciordia S."/>
            <person name="Mena M.C."/>
            <person name="Ferrer M."/>
            <person name="Golyshin P.N."/>
            <person name="Kublanov I.V."/>
            <person name="Samarov N.I."/>
            <person name="Toshchakov S.V."/>
            <person name="La Cono V."/>
            <person name="Yakimov M.M."/>
        </authorList>
    </citation>
    <scope>NUCLEOTIDE SEQUENCE</scope>
    <source>
        <strain evidence="3">HSR6</strain>
    </source>
</reference>
<sequence>MAVRNAVAQTGVMTLGYLVSFLCFRAAIVGYAHEALIAAPLAVAAGAIFIVLAAYAQTELLLGDRLSGSS</sequence>
<proteinExistence type="predicted"/>
<dbReference type="Proteomes" id="UP000186165">
    <property type="component" value="Chromosome"/>
</dbReference>
<evidence type="ECO:0000313" key="4">
    <source>
        <dbReference type="Proteomes" id="UP000185608"/>
    </source>
</evidence>
<evidence type="ECO:0000313" key="3">
    <source>
        <dbReference type="EMBL" id="APE95205.1"/>
    </source>
</evidence>
<evidence type="ECO:0000313" key="5">
    <source>
        <dbReference type="Proteomes" id="UP000186165"/>
    </source>
</evidence>
<dbReference type="KEGG" id="halh:HTSR_0722"/>
<dbReference type="KEGG" id="hhsr:HSR6_0748"/>
<accession>A0A1D8S3H5</accession>
<feature type="transmembrane region" description="Helical" evidence="1">
    <location>
        <begin position="35"/>
        <end position="56"/>
    </location>
</feature>
<keyword evidence="5" id="KW-1185">Reference proteome</keyword>
<accession>A0A1J1ABE7</accession>
<name>A0A1D8S3H5_9EURY</name>
<keyword evidence="1" id="KW-0812">Transmembrane</keyword>
<organism evidence="2 4">
    <name type="scientific">Halodesulfurarchaeum formicicum</name>
    <dbReference type="NCBI Taxonomy" id="1873524"/>
    <lineage>
        <taxon>Archaea</taxon>
        <taxon>Methanobacteriati</taxon>
        <taxon>Methanobacteriota</taxon>
        <taxon>Stenosarchaea group</taxon>
        <taxon>Halobacteria</taxon>
        <taxon>Halobacteriales</taxon>
        <taxon>Halobacteriaceae</taxon>
        <taxon>Halodesulfurarchaeum</taxon>
    </lineage>
</organism>
<gene>
    <name evidence="3" type="ORF">HSR6_0748</name>
    <name evidence="2" type="ORF">HTSR_0722</name>
</gene>
<feature type="transmembrane region" description="Helical" evidence="1">
    <location>
        <begin position="6"/>
        <end position="28"/>
    </location>
</feature>
<dbReference type="EMBL" id="CP016070">
    <property type="protein sequence ID" value="AOW79912.1"/>
    <property type="molecule type" value="Genomic_DNA"/>
</dbReference>
<reference evidence="2 4" key="1">
    <citation type="submission" date="2016-06" db="EMBL/GenBank/DDBJ databases">
        <title>Discovery of anaerobic lithoheterotrophic haloarchaeon capable of sulfur respiration by hydrogen and formate.</title>
        <authorList>
            <person name="Sorokin D.Y."/>
            <person name="Kublanov I.V."/>
            <person name="Roman P."/>
            <person name="Sinninghe Damste J.S."/>
            <person name="Golyshin P.N."/>
            <person name="Rojo D."/>
            <person name="Ciordia S."/>
            <person name="Mena Md.C."/>
            <person name="Ferrer M."/>
            <person name="Smedile F."/>
            <person name="Messina E."/>
            <person name="La Cono V."/>
            <person name="Yakimov M.M."/>
        </authorList>
    </citation>
    <scope>NUCLEOTIDE SEQUENCE [LARGE SCALE GENOMIC DNA]</scope>
    <source>
        <strain evidence="2 4">HTSR1</strain>
    </source>
</reference>
<dbReference type="Proteomes" id="UP000185608">
    <property type="component" value="Chromosome"/>
</dbReference>
<dbReference type="EMBL" id="CP016804">
    <property type="protein sequence ID" value="APE95205.1"/>
    <property type="molecule type" value="Genomic_DNA"/>
</dbReference>
<evidence type="ECO:0000313" key="2">
    <source>
        <dbReference type="EMBL" id="AOW79912.1"/>
    </source>
</evidence>
<dbReference type="AlphaFoldDB" id="A0A1D8S3H5"/>
<reference evidence="5" key="2">
    <citation type="submission" date="2016-08" db="EMBL/GenBank/DDBJ databases">
        <title>Discovery of first anaerobic lithoheterotrophic haloarchae widely represented in hypersaline habitats.</title>
        <authorList>
            <person name="Sorokin D.Y."/>
            <person name="Kublanov I.V."/>
            <person name="Roman P."/>
            <person name="Sinninghe Damste J.S."/>
            <person name="Golyshin P.N."/>
            <person name="Rojo D."/>
            <person name="Ciordia S."/>
            <person name="Mena Md.C."/>
            <person name="Ferrer M."/>
            <person name="Smedile F."/>
            <person name="Messina E."/>
            <person name="La Cono V."/>
            <person name="Yakimov M.M."/>
        </authorList>
    </citation>
    <scope>NUCLEOTIDE SEQUENCE [LARGE SCALE GENOMIC DNA]</scope>
    <source>
        <strain evidence="5">HSR6</strain>
    </source>
</reference>
<evidence type="ECO:0000256" key="1">
    <source>
        <dbReference type="SAM" id="Phobius"/>
    </source>
</evidence>
<keyword evidence="1" id="KW-0472">Membrane</keyword>
<keyword evidence="1" id="KW-1133">Transmembrane helix</keyword>
<protein>
    <submittedName>
        <fullName evidence="2">Uncharacterized protein</fullName>
    </submittedName>
</protein>